<dbReference type="Gene3D" id="3.90.470.20">
    <property type="entry name" value="4'-phosphopantetheinyl transferase domain"/>
    <property type="match status" value="1"/>
</dbReference>
<name>A0A238FIL2_9BASI</name>
<sequence length="322" mass="36611">MQNHPTHRPSPSTPAPMIQIHALHVPTTFSDASAYQAHRQLLLDYDPIAVQEIQSFRSIDDSKRKSEIADVSPTFFARALVAHSFPHGVPKTGALISRLLPRYILSLRGLNWRQVRFEKGDYGRPFAFHPNLPKGFQYSISHDADWVICASILAEKEKLPLVKNVGVDVMRLSIPWDDVDPEGMLDMMRDQLSPFELRSIQAHPRTELETLFSYWVLKEAYIKARSLGLRGFPELNRVEFHIGENGKEVDQGGGWKKVEGVLDGEDLEGWWFGLKKFDEGRYLVAVALEVEGETDVGVPDWEVEILGREVVLEKLESRRDSV</sequence>
<dbReference type="SUPFAM" id="SSF56214">
    <property type="entry name" value="4'-phosphopantetheinyl transferase"/>
    <property type="match status" value="2"/>
</dbReference>
<gene>
    <name evidence="5" type="ORF">BQ2448_4537</name>
</gene>
<dbReference type="Pfam" id="PF01648">
    <property type="entry name" value="ACPS"/>
    <property type="match status" value="1"/>
</dbReference>
<evidence type="ECO:0000256" key="1">
    <source>
        <dbReference type="ARBA" id="ARBA00013172"/>
    </source>
</evidence>
<keyword evidence="6" id="KW-1185">Reference proteome</keyword>
<dbReference type="AlphaFoldDB" id="A0A238FIL2"/>
<dbReference type="GO" id="GO:0019878">
    <property type="term" value="P:lysine biosynthetic process via aminoadipic acid"/>
    <property type="evidence" value="ECO:0007669"/>
    <property type="project" value="TreeGrafter"/>
</dbReference>
<accession>A0A238FIL2</accession>
<evidence type="ECO:0000313" key="6">
    <source>
        <dbReference type="Proteomes" id="UP000198372"/>
    </source>
</evidence>
<dbReference type="GO" id="GO:0008897">
    <property type="term" value="F:holo-[acyl-carrier-protein] synthase activity"/>
    <property type="evidence" value="ECO:0007669"/>
    <property type="project" value="UniProtKB-EC"/>
</dbReference>
<dbReference type="EC" id="2.7.8.7" evidence="1"/>
<dbReference type="STRING" id="269621.A0A238FIL2"/>
<proteinExistence type="predicted"/>
<dbReference type="GO" id="GO:0000287">
    <property type="term" value="F:magnesium ion binding"/>
    <property type="evidence" value="ECO:0007669"/>
    <property type="project" value="InterPro"/>
</dbReference>
<reference evidence="6" key="1">
    <citation type="submission" date="2016-09" db="EMBL/GenBank/DDBJ databases">
        <authorList>
            <person name="Jeantristanb JTB J.-T."/>
            <person name="Ricardo R."/>
        </authorList>
    </citation>
    <scope>NUCLEOTIDE SEQUENCE [LARGE SCALE GENOMIC DNA]</scope>
</reference>
<protein>
    <recommendedName>
        <fullName evidence="1">holo-[acyl-carrier-protein] synthase</fullName>
        <ecNumber evidence="1">2.7.8.7</ecNumber>
    </recommendedName>
</protein>
<dbReference type="OrthoDB" id="26719at2759"/>
<dbReference type="InterPro" id="IPR037143">
    <property type="entry name" value="4-PPantetheinyl_Trfase_dom_sf"/>
</dbReference>
<organism evidence="5 6">
    <name type="scientific">Microbotryum intermedium</name>
    <dbReference type="NCBI Taxonomy" id="269621"/>
    <lineage>
        <taxon>Eukaryota</taxon>
        <taxon>Fungi</taxon>
        <taxon>Dikarya</taxon>
        <taxon>Basidiomycota</taxon>
        <taxon>Pucciniomycotina</taxon>
        <taxon>Microbotryomycetes</taxon>
        <taxon>Microbotryales</taxon>
        <taxon>Microbotryaceae</taxon>
        <taxon>Microbotryum</taxon>
    </lineage>
</organism>
<feature type="domain" description="4'-phosphopantetheinyl transferase N-terminal" evidence="4">
    <location>
        <begin position="94"/>
        <end position="151"/>
    </location>
</feature>
<dbReference type="InterPro" id="IPR050559">
    <property type="entry name" value="P-Pant_transferase_sf"/>
</dbReference>
<feature type="domain" description="4'-phosphopantetheinyl transferase" evidence="3">
    <location>
        <begin position="165"/>
        <end position="246"/>
    </location>
</feature>
<evidence type="ECO:0000313" key="5">
    <source>
        <dbReference type="EMBL" id="SCV71843.1"/>
    </source>
</evidence>
<dbReference type="GO" id="GO:0005829">
    <property type="term" value="C:cytosol"/>
    <property type="evidence" value="ECO:0007669"/>
    <property type="project" value="TreeGrafter"/>
</dbReference>
<evidence type="ECO:0000256" key="2">
    <source>
        <dbReference type="ARBA" id="ARBA00022679"/>
    </source>
</evidence>
<dbReference type="PANTHER" id="PTHR12215:SF10">
    <property type="entry name" value="L-AMINOADIPATE-SEMIALDEHYDE DEHYDROGENASE-PHOSPHOPANTETHEINYL TRANSFERASE"/>
    <property type="match status" value="1"/>
</dbReference>
<evidence type="ECO:0000259" key="3">
    <source>
        <dbReference type="Pfam" id="PF01648"/>
    </source>
</evidence>
<keyword evidence="2" id="KW-0808">Transferase</keyword>
<dbReference type="PANTHER" id="PTHR12215">
    <property type="entry name" value="PHOSPHOPANTETHEINE TRANSFERASE"/>
    <property type="match status" value="1"/>
</dbReference>
<dbReference type="Pfam" id="PF22624">
    <property type="entry name" value="AASDHPPT_N"/>
    <property type="match status" value="1"/>
</dbReference>
<dbReference type="Proteomes" id="UP000198372">
    <property type="component" value="Unassembled WGS sequence"/>
</dbReference>
<dbReference type="InterPro" id="IPR055066">
    <property type="entry name" value="AASDHPPT_N"/>
</dbReference>
<dbReference type="EMBL" id="FMSP01000008">
    <property type="protein sequence ID" value="SCV71843.1"/>
    <property type="molecule type" value="Genomic_DNA"/>
</dbReference>
<dbReference type="InterPro" id="IPR008278">
    <property type="entry name" value="4-PPantetheinyl_Trfase_dom"/>
</dbReference>
<evidence type="ECO:0000259" key="4">
    <source>
        <dbReference type="Pfam" id="PF22624"/>
    </source>
</evidence>